<name>A0A0L8HNY4_OCTBM</name>
<gene>
    <name evidence="2" type="ORF">OCBIM_22010178mg</name>
</gene>
<dbReference type="InterPro" id="IPR049163">
    <property type="entry name" value="Pif1-like_2B_dom"/>
</dbReference>
<feature type="domain" description="DNA helicase Pif1-like 2B" evidence="1">
    <location>
        <begin position="76"/>
        <end position="117"/>
    </location>
</feature>
<evidence type="ECO:0000313" key="2">
    <source>
        <dbReference type="EMBL" id="KOF90907.1"/>
    </source>
</evidence>
<reference evidence="2" key="1">
    <citation type="submission" date="2015-07" db="EMBL/GenBank/DDBJ databases">
        <title>MeaNS - Measles Nucleotide Surveillance Program.</title>
        <authorList>
            <person name="Tran T."/>
            <person name="Druce J."/>
        </authorList>
    </citation>
    <scope>NUCLEOTIDE SEQUENCE</scope>
    <source>
        <strain evidence="2">UCB-OBI-ISO-001</strain>
        <tissue evidence="2">Gonad</tissue>
    </source>
</reference>
<dbReference type="PANTHER" id="PTHR10492:SF57">
    <property type="entry name" value="ATP-DEPENDENT DNA HELICASE"/>
    <property type="match status" value="1"/>
</dbReference>
<dbReference type="EMBL" id="KQ417653">
    <property type="protein sequence ID" value="KOF90907.1"/>
    <property type="molecule type" value="Genomic_DNA"/>
</dbReference>
<dbReference type="AlphaFoldDB" id="A0A0L8HNY4"/>
<dbReference type="OrthoDB" id="6156990at2759"/>
<evidence type="ECO:0000259" key="1">
    <source>
        <dbReference type="Pfam" id="PF21530"/>
    </source>
</evidence>
<dbReference type="STRING" id="37653.A0A0L8HNY4"/>
<organism evidence="2">
    <name type="scientific">Octopus bimaculoides</name>
    <name type="common">California two-spotted octopus</name>
    <dbReference type="NCBI Taxonomy" id="37653"/>
    <lineage>
        <taxon>Eukaryota</taxon>
        <taxon>Metazoa</taxon>
        <taxon>Spiralia</taxon>
        <taxon>Lophotrochozoa</taxon>
        <taxon>Mollusca</taxon>
        <taxon>Cephalopoda</taxon>
        <taxon>Coleoidea</taxon>
        <taxon>Octopodiformes</taxon>
        <taxon>Octopoda</taxon>
        <taxon>Incirrata</taxon>
        <taxon>Octopodidae</taxon>
        <taxon>Octopus</taxon>
    </lineage>
</organism>
<proteinExistence type="predicted"/>
<accession>A0A0L8HNY4</accession>
<dbReference type="Pfam" id="PF21530">
    <property type="entry name" value="Pif1_2B_dom"/>
    <property type="match status" value="1"/>
</dbReference>
<protein>
    <recommendedName>
        <fullName evidence="1">DNA helicase Pif1-like 2B domain-containing protein</fullName>
    </recommendedName>
</protein>
<dbReference type="PANTHER" id="PTHR10492">
    <property type="match status" value="1"/>
</dbReference>
<sequence length="163" mass="18715">MFKLEKEPVNKVFPNLSAQHRYYKWLSERAILAPKNVLVNAINFDLIMCLPGNCQSYRSIDTTVDQSKIVNYAVQFLNSLEPPILPPHKHDLKLGVPTMLLRNLDPPKLCRGVRLIVKKTMSHIIEATVLSEYGAGKNLFSTRTPLNLLIHQYNLKEYSFHLD</sequence>